<protein>
    <submittedName>
        <fullName evidence="2">TIGR02677 family protein</fullName>
    </submittedName>
</protein>
<dbReference type="AlphaFoldDB" id="A0A7W1XRA9"/>
<evidence type="ECO:0000256" key="1">
    <source>
        <dbReference type="SAM" id="Coils"/>
    </source>
</evidence>
<accession>A0A7W1XRA9</accession>
<dbReference type="EMBL" id="JACEOL010000018">
    <property type="protein sequence ID" value="MBA4601857.1"/>
    <property type="molecule type" value="Genomic_DNA"/>
</dbReference>
<dbReference type="Pfam" id="PF09660">
    <property type="entry name" value="DUF2397"/>
    <property type="match status" value="1"/>
</dbReference>
<feature type="coiled-coil region" evidence="1">
    <location>
        <begin position="393"/>
        <end position="420"/>
    </location>
</feature>
<sequence>MAEGVISEFKYLTETKAHVYRAIITYFYQQHDRLHPFIYPEEIYMYLKELKNYFHYSEEELYRDLDQLVEWGNLERIQETGRFQSIEEFKKKKFIYQLKPKTVEIERMLRTVLQIDDGMSGSLDPTLFERLYKRIVELTNRAGGVYEIKSRKAEEIRMLWNDIHEDFKNLRDDASDYFNRLKSQQIEEKMKIIDYLQFKEAVTEYLRNFMTRLQKTAMQLERVIEDIDPLFLEIVAEKLAEYEKYIPRFDESPPTKKQILTEITNQWNAFRWWFLGSEKGESYIELLQKRTNETIGRMVRFVQRLGEIQHPHKSRRHDYLQLAKWFADVNTLEEAHRLSACVFGVPEVRHFSVHEPKETESIEHEVWDLSPDFYEIKPKTRDFRERVKTTAVLDQTEKKQKAIEESIRKKEEEKRLLENLVFNREIKLRELSDIQPVVRKKLLNWIGKAMAHPEKRGQTENGEKYTIILASSERVQIKCTDGVLTLPDWIISFK</sequence>
<gene>
    <name evidence="2" type="ORF">H2C83_05870</name>
</gene>
<keyword evidence="3" id="KW-1185">Reference proteome</keyword>
<dbReference type="InterPro" id="IPR013493">
    <property type="entry name" value="CHP02677"/>
</dbReference>
<evidence type="ECO:0000313" key="3">
    <source>
        <dbReference type="Proteomes" id="UP000538292"/>
    </source>
</evidence>
<reference evidence="2 3" key="1">
    <citation type="submission" date="2020-07" db="EMBL/GenBank/DDBJ databases">
        <title>Thermoactinomyces phylogeny.</title>
        <authorList>
            <person name="Dunlap C."/>
        </authorList>
    </citation>
    <scope>NUCLEOTIDE SEQUENCE [LARGE SCALE GENOMIC DNA]</scope>
    <source>
        <strain evidence="2 3">AMNI-1</strain>
    </source>
</reference>
<organism evidence="2 3">
    <name type="scientific">Thermoactinomyces mirandus</name>
    <dbReference type="NCBI Taxonomy" id="2756294"/>
    <lineage>
        <taxon>Bacteria</taxon>
        <taxon>Bacillati</taxon>
        <taxon>Bacillota</taxon>
        <taxon>Bacilli</taxon>
        <taxon>Bacillales</taxon>
        <taxon>Thermoactinomycetaceae</taxon>
        <taxon>Thermoactinomyces</taxon>
    </lineage>
</organism>
<comment type="caution">
    <text evidence="2">The sequence shown here is derived from an EMBL/GenBank/DDBJ whole genome shotgun (WGS) entry which is preliminary data.</text>
</comment>
<dbReference type="NCBIfam" id="TIGR02677">
    <property type="entry name" value="TIGR02677 family protein"/>
    <property type="match status" value="1"/>
</dbReference>
<dbReference type="RefSeq" id="WP_181738772.1">
    <property type="nucleotide sequence ID" value="NZ_JACEOL010000018.1"/>
</dbReference>
<keyword evidence="1" id="KW-0175">Coiled coil</keyword>
<evidence type="ECO:0000313" key="2">
    <source>
        <dbReference type="EMBL" id="MBA4601857.1"/>
    </source>
</evidence>
<dbReference type="Proteomes" id="UP000538292">
    <property type="component" value="Unassembled WGS sequence"/>
</dbReference>
<name>A0A7W1XRA9_9BACL</name>
<proteinExistence type="predicted"/>